<keyword evidence="2" id="KW-1185">Reference proteome</keyword>
<name>A0A4S4C626_9BACL</name>
<dbReference type="EMBL" id="SSOB01000005">
    <property type="protein sequence ID" value="THF83323.1"/>
    <property type="molecule type" value="Genomic_DNA"/>
</dbReference>
<reference evidence="1 2" key="1">
    <citation type="submission" date="2019-04" db="EMBL/GenBank/DDBJ databases">
        <title>Cohnella sp. nov. isolated from preserved vegetables.</title>
        <authorList>
            <person name="Lin S.-Y."/>
            <person name="Hung M.-H."/>
            <person name="Young C.-C."/>
        </authorList>
    </citation>
    <scope>NUCLEOTIDE SEQUENCE [LARGE SCALE GENOMIC DNA]</scope>
    <source>
        <strain evidence="1 2">CC-MHH1044</strain>
    </source>
</reference>
<dbReference type="Proteomes" id="UP000310636">
    <property type="component" value="Unassembled WGS sequence"/>
</dbReference>
<protein>
    <submittedName>
        <fullName evidence="1">Uncharacterized protein</fullName>
    </submittedName>
</protein>
<dbReference type="RefSeq" id="WP_136368803.1">
    <property type="nucleotide sequence ID" value="NZ_SSOB01000005.1"/>
</dbReference>
<proteinExistence type="predicted"/>
<dbReference type="AlphaFoldDB" id="A0A4S4C626"/>
<sequence>MYRFRERRRAVVACREAQTTTYAQQRAIEVRSLENATLTVLPPLDGPKPPAGFAMLDLHSEEPLPWTFDGSACRAEGATGDVLVLW</sequence>
<comment type="caution">
    <text evidence="1">The sequence shown here is derived from an EMBL/GenBank/DDBJ whole genome shotgun (WGS) entry which is preliminary data.</text>
</comment>
<accession>A0A4S4C626</accession>
<gene>
    <name evidence="1" type="ORF">E6C55_05590</name>
</gene>
<evidence type="ECO:0000313" key="2">
    <source>
        <dbReference type="Proteomes" id="UP000310636"/>
    </source>
</evidence>
<organism evidence="1 2">
    <name type="scientific">Cohnella fermenti</name>
    <dbReference type="NCBI Taxonomy" id="2565925"/>
    <lineage>
        <taxon>Bacteria</taxon>
        <taxon>Bacillati</taxon>
        <taxon>Bacillota</taxon>
        <taxon>Bacilli</taxon>
        <taxon>Bacillales</taxon>
        <taxon>Paenibacillaceae</taxon>
        <taxon>Cohnella</taxon>
    </lineage>
</organism>
<evidence type="ECO:0000313" key="1">
    <source>
        <dbReference type="EMBL" id="THF83323.1"/>
    </source>
</evidence>